<dbReference type="Pfam" id="PF04480">
    <property type="entry name" value="DUF559"/>
    <property type="match status" value="1"/>
</dbReference>
<dbReference type="GO" id="GO:0008168">
    <property type="term" value="F:methyltransferase activity"/>
    <property type="evidence" value="ECO:0007669"/>
    <property type="project" value="UniProtKB-KW"/>
</dbReference>
<dbReference type="Gene3D" id="3.40.960.10">
    <property type="entry name" value="VSR Endonuclease"/>
    <property type="match status" value="1"/>
</dbReference>
<evidence type="ECO:0000259" key="1">
    <source>
        <dbReference type="Pfam" id="PF04480"/>
    </source>
</evidence>
<dbReference type="AlphaFoldDB" id="A0A1G1Y2H0"/>
<reference evidence="2 3" key="1">
    <citation type="journal article" date="2016" name="Nat. Commun.">
        <title>Thousands of microbial genomes shed light on interconnected biogeochemical processes in an aquifer system.</title>
        <authorList>
            <person name="Anantharaman K."/>
            <person name="Brown C.T."/>
            <person name="Hug L.A."/>
            <person name="Sharon I."/>
            <person name="Castelle C.J."/>
            <person name="Probst A.J."/>
            <person name="Thomas B.C."/>
            <person name="Singh A."/>
            <person name="Wilkins M.J."/>
            <person name="Karaoz U."/>
            <person name="Brodie E.L."/>
            <person name="Williams K.H."/>
            <person name="Hubbard S.S."/>
            <person name="Banfield J.F."/>
        </authorList>
    </citation>
    <scope>NUCLEOTIDE SEQUENCE [LARGE SCALE GENOMIC DNA]</scope>
</reference>
<keyword evidence="2" id="KW-0489">Methyltransferase</keyword>
<sequence>MRLMYNQPNLKTKRKTLRQNQTDTEKLLWQYLRNKQIRGLKFFRQYSVGSYILDFYCPVARFGIELDGGQHNEIKNKMYDKKRSEYLKQQKISVIRFWNSDIINNLEGILEKIQEKLG</sequence>
<dbReference type="STRING" id="1797535.A2744_00095"/>
<organism evidence="2 3">
    <name type="scientific">Candidatus Buchananbacteria bacterium RIFCSPHIGHO2_01_FULL_44_11</name>
    <dbReference type="NCBI Taxonomy" id="1797535"/>
    <lineage>
        <taxon>Bacteria</taxon>
        <taxon>Candidatus Buchananiibacteriota</taxon>
    </lineage>
</organism>
<dbReference type="EMBL" id="MHIE01000013">
    <property type="protein sequence ID" value="OGY45767.1"/>
    <property type="molecule type" value="Genomic_DNA"/>
</dbReference>
<evidence type="ECO:0000313" key="3">
    <source>
        <dbReference type="Proteomes" id="UP000178240"/>
    </source>
</evidence>
<dbReference type="InterPro" id="IPR007569">
    <property type="entry name" value="DUF559"/>
</dbReference>
<protein>
    <submittedName>
        <fullName evidence="2">DNA-cytosine methyltransferase</fullName>
    </submittedName>
</protein>
<dbReference type="PANTHER" id="PTHR38590:SF1">
    <property type="entry name" value="BLL0828 PROTEIN"/>
    <property type="match status" value="1"/>
</dbReference>
<accession>A0A1G1Y2H0</accession>
<name>A0A1G1Y2H0_9BACT</name>
<evidence type="ECO:0000313" key="2">
    <source>
        <dbReference type="EMBL" id="OGY45767.1"/>
    </source>
</evidence>
<comment type="caution">
    <text evidence="2">The sequence shown here is derived from an EMBL/GenBank/DDBJ whole genome shotgun (WGS) entry which is preliminary data.</text>
</comment>
<dbReference type="Proteomes" id="UP000178240">
    <property type="component" value="Unassembled WGS sequence"/>
</dbReference>
<dbReference type="SUPFAM" id="SSF52980">
    <property type="entry name" value="Restriction endonuclease-like"/>
    <property type="match status" value="1"/>
</dbReference>
<proteinExistence type="predicted"/>
<dbReference type="GO" id="GO:0032259">
    <property type="term" value="P:methylation"/>
    <property type="evidence" value="ECO:0007669"/>
    <property type="project" value="UniProtKB-KW"/>
</dbReference>
<dbReference type="InterPro" id="IPR047216">
    <property type="entry name" value="Endonuclease_DUF559_bact"/>
</dbReference>
<keyword evidence="2" id="KW-0808">Transferase</keyword>
<dbReference type="PANTHER" id="PTHR38590">
    <property type="entry name" value="BLL0828 PROTEIN"/>
    <property type="match status" value="1"/>
</dbReference>
<gene>
    <name evidence="2" type="ORF">A2744_00095</name>
</gene>
<dbReference type="CDD" id="cd01038">
    <property type="entry name" value="Endonuclease_DUF559"/>
    <property type="match status" value="1"/>
</dbReference>
<dbReference type="InterPro" id="IPR011335">
    <property type="entry name" value="Restrct_endonuc-II-like"/>
</dbReference>
<feature type="domain" description="DUF559" evidence="1">
    <location>
        <begin position="10"/>
        <end position="117"/>
    </location>
</feature>